<organism evidence="1">
    <name type="scientific">Cacopsylla melanoneura</name>
    <dbReference type="NCBI Taxonomy" id="428564"/>
    <lineage>
        <taxon>Eukaryota</taxon>
        <taxon>Metazoa</taxon>
        <taxon>Ecdysozoa</taxon>
        <taxon>Arthropoda</taxon>
        <taxon>Hexapoda</taxon>
        <taxon>Insecta</taxon>
        <taxon>Pterygota</taxon>
        <taxon>Neoptera</taxon>
        <taxon>Paraneoptera</taxon>
        <taxon>Hemiptera</taxon>
        <taxon>Sternorrhyncha</taxon>
        <taxon>Psylloidea</taxon>
        <taxon>Psyllidae</taxon>
        <taxon>Psyllinae</taxon>
        <taxon>Cacopsylla</taxon>
    </lineage>
</organism>
<protein>
    <submittedName>
        <fullName evidence="1">Uncharacterized protein</fullName>
    </submittedName>
</protein>
<dbReference type="EMBL" id="HBUF01170033">
    <property type="protein sequence ID" value="CAG6652062.1"/>
    <property type="molecule type" value="Transcribed_RNA"/>
</dbReference>
<name>A0A8D8RJ93_9HEMI</name>
<reference evidence="1" key="1">
    <citation type="submission" date="2021-05" db="EMBL/GenBank/DDBJ databases">
        <authorList>
            <person name="Alioto T."/>
            <person name="Alioto T."/>
            <person name="Gomez Garrido J."/>
        </authorList>
    </citation>
    <scope>NUCLEOTIDE SEQUENCE</scope>
</reference>
<dbReference type="EMBL" id="HBUF01170034">
    <property type="protein sequence ID" value="CAG6652072.1"/>
    <property type="molecule type" value="Transcribed_RNA"/>
</dbReference>
<evidence type="ECO:0000313" key="1">
    <source>
        <dbReference type="EMBL" id="CAG6652090.1"/>
    </source>
</evidence>
<dbReference type="EMBL" id="HBUF01170037">
    <property type="protein sequence ID" value="CAG6652099.1"/>
    <property type="molecule type" value="Transcribed_RNA"/>
</dbReference>
<dbReference type="AlphaFoldDB" id="A0A8D8RJ93"/>
<sequence length="115" mass="13104">MGRCLCLGGMVCQLIVQDLPFIVGNCLGGRKVIIIGQFPALELLFAKNKEKCELCIFYRKYPLYRPLFYAFVNKSCTKMSLPSQEINFRPLGVPKTLCLKKSWCFMLIMQQGGQI</sequence>
<proteinExistence type="predicted"/>
<accession>A0A8D8RJ93</accession>
<dbReference type="EMBL" id="HBUF01170036">
    <property type="protein sequence ID" value="CAG6652090.1"/>
    <property type="molecule type" value="Transcribed_RNA"/>
</dbReference>